<feature type="binding site" evidence="10">
    <location>
        <position position="160"/>
    </location>
    <ligand>
        <name>thiamine diphosphate</name>
        <dbReference type="ChEBI" id="CHEBI:58937"/>
    </ligand>
</feature>
<dbReference type="GO" id="GO:0005829">
    <property type="term" value="C:cytosol"/>
    <property type="evidence" value="ECO:0007669"/>
    <property type="project" value="TreeGrafter"/>
</dbReference>
<comment type="pathway">
    <text evidence="1 10">Metabolic intermediate biosynthesis; 1-deoxy-D-xylulose 5-phosphate biosynthesis; 1-deoxy-D-xylulose 5-phosphate from D-glyceraldehyde 3-phosphate and pyruvate: step 1/1.</text>
</comment>
<accession>A0A7V3REA6</accession>
<evidence type="ECO:0000256" key="2">
    <source>
        <dbReference type="ARBA" id="ARBA00011081"/>
    </source>
</evidence>
<dbReference type="PANTHER" id="PTHR43322">
    <property type="entry name" value="1-D-DEOXYXYLULOSE 5-PHOSPHATE SYNTHASE-RELATED"/>
    <property type="match status" value="1"/>
</dbReference>
<comment type="cofactor">
    <cofactor evidence="10">
        <name>Mg(2+)</name>
        <dbReference type="ChEBI" id="CHEBI:18420"/>
    </cofactor>
    <text evidence="10">Binds 1 Mg(2+) ion per subunit.</text>
</comment>
<dbReference type="PROSITE" id="PS00802">
    <property type="entry name" value="TRANSKETOLASE_2"/>
    <property type="match status" value="1"/>
</dbReference>
<comment type="similarity">
    <text evidence="2 10">Belongs to the transketolase family. DXPS subfamily.</text>
</comment>
<comment type="function">
    <text evidence="10">Catalyzes the acyloin condensation reaction between C atoms 2 and 3 of pyruvate and glyceraldehyde 3-phosphate to yield 1-deoxy-D-xylulose-5-phosphate (DXP).</text>
</comment>
<comment type="cofactor">
    <cofactor evidence="10">
        <name>thiamine diphosphate</name>
        <dbReference type="ChEBI" id="CHEBI:58937"/>
    </cofactor>
    <text evidence="10">Binds 1 thiamine pyrophosphate per subunit.</text>
</comment>
<keyword evidence="7 10" id="KW-0784">Thiamine biosynthesis</keyword>
<dbReference type="InterPro" id="IPR005475">
    <property type="entry name" value="Transketolase-like_Pyr-bd"/>
</dbReference>
<gene>
    <name evidence="10 12" type="primary">dxs</name>
    <name evidence="12" type="ORF">ENX73_02525</name>
</gene>
<comment type="catalytic activity">
    <reaction evidence="10">
        <text>D-glyceraldehyde 3-phosphate + pyruvate + H(+) = 1-deoxy-D-xylulose 5-phosphate + CO2</text>
        <dbReference type="Rhea" id="RHEA:12605"/>
        <dbReference type="ChEBI" id="CHEBI:15361"/>
        <dbReference type="ChEBI" id="CHEBI:15378"/>
        <dbReference type="ChEBI" id="CHEBI:16526"/>
        <dbReference type="ChEBI" id="CHEBI:57792"/>
        <dbReference type="ChEBI" id="CHEBI:59776"/>
        <dbReference type="EC" id="2.2.1.7"/>
    </reaction>
</comment>
<dbReference type="EC" id="2.2.1.7" evidence="10"/>
<dbReference type="PANTHER" id="PTHR43322:SF5">
    <property type="entry name" value="1-DEOXY-D-XYLULOSE-5-PHOSPHATE SYNTHASE, CHLOROPLASTIC"/>
    <property type="match status" value="1"/>
</dbReference>
<dbReference type="SMART" id="SM00861">
    <property type="entry name" value="Transket_pyr"/>
    <property type="match status" value="1"/>
</dbReference>
<keyword evidence="8 10" id="KW-0786">Thiamine pyrophosphate</keyword>
<dbReference type="Gene3D" id="3.40.50.920">
    <property type="match status" value="1"/>
</dbReference>
<feature type="binding site" evidence="10">
    <location>
        <position position="160"/>
    </location>
    <ligand>
        <name>Mg(2+)</name>
        <dbReference type="ChEBI" id="CHEBI:18420"/>
    </ligand>
</feature>
<feature type="domain" description="Transketolase-like pyrimidine-binding" evidence="11">
    <location>
        <begin position="298"/>
        <end position="463"/>
    </location>
</feature>
<comment type="caution">
    <text evidence="12">The sequence shown here is derived from an EMBL/GenBank/DDBJ whole genome shotgun (WGS) entry which is preliminary data.</text>
</comment>
<dbReference type="InterPro" id="IPR009014">
    <property type="entry name" value="Transketo_C/PFOR_II"/>
</dbReference>
<evidence type="ECO:0000313" key="12">
    <source>
        <dbReference type="EMBL" id="HGE74982.1"/>
    </source>
</evidence>
<proteinExistence type="inferred from homology"/>
<dbReference type="InterPro" id="IPR029061">
    <property type="entry name" value="THDP-binding"/>
</dbReference>
<feature type="binding site" evidence="10">
    <location>
        <position position="131"/>
    </location>
    <ligand>
        <name>Mg(2+)</name>
        <dbReference type="ChEBI" id="CHEBI:18420"/>
    </ligand>
</feature>
<keyword evidence="9 10" id="KW-0414">Isoprene biosynthesis</keyword>
<evidence type="ECO:0000256" key="6">
    <source>
        <dbReference type="ARBA" id="ARBA00022842"/>
    </source>
</evidence>
<sequence length="611" mass="67035">MNTDELYKFAEEIRAYIVEIVSAGDGHLAPNLGTVEMTLALYRIFPPDENTIIWDTGHQAYTHKILTGRAKALPSIRKLGGISGYPSIYESVYDVFGVGHAATSLAAGLGVEVAKKMNYGDEGQIIAIIGDGAMTSGIALEALNQIKTLSSKMKIILNDNGMSISPSVGQLSQSILHKLRTAKSYREIDSKLYRLFKNGLLGTFNEKVKASLKKLLLPNNFFEDFGLKYMGPIDGHDIKVMTRTFESLKAVEGPAVVHILTQKGKGIKYAEENPRKFHSVSMINPKNGISVEIKKNRYSYSEVFGRVLSMISDYDDRVIGITAAMEDGTGLNYFHSKHPEKFFDLGITEELCTTFAAGASVRGLKPVFSVYSTFLQRAFDQIVHDVSLQNLDVVFAIDRAGLVGQDGPTHHGIFDMSYLNLIPNMKILAPSSLEEFAAILKAVVGKIHGPTAIRYPRTSGLASMDDILSTRAIGDPFMWEKIMDGKDGTILAVGSMVETGKEVVNSLKERGINIALYNCRSVKPLDANVLNTLSSSPKIWTIEEGSITGGFGSSVMLKVPAELRARIDIIGIEDEFVGHGTRTELLEMVGLSSKKIMERIFYQLQINAREG</sequence>
<reference evidence="12" key="1">
    <citation type="journal article" date="2020" name="mSystems">
        <title>Genome- and Community-Level Interaction Insights into Carbon Utilization and Element Cycling Functions of Hydrothermarchaeota in Hydrothermal Sediment.</title>
        <authorList>
            <person name="Zhou Z."/>
            <person name="Liu Y."/>
            <person name="Xu W."/>
            <person name="Pan J."/>
            <person name="Luo Z.H."/>
            <person name="Li M."/>
        </authorList>
    </citation>
    <scope>NUCLEOTIDE SEQUENCE [LARGE SCALE GENOMIC DNA]</scope>
    <source>
        <strain evidence="12">SpSt-966</strain>
    </source>
</reference>
<dbReference type="InterPro" id="IPR020826">
    <property type="entry name" value="Transketolase_BS"/>
</dbReference>
<dbReference type="Pfam" id="PF02780">
    <property type="entry name" value="Transketolase_C"/>
    <property type="match status" value="1"/>
</dbReference>
<evidence type="ECO:0000256" key="9">
    <source>
        <dbReference type="ARBA" id="ARBA00023229"/>
    </source>
</evidence>
<dbReference type="CDD" id="cd07033">
    <property type="entry name" value="TPP_PYR_DXS_TK_like"/>
    <property type="match status" value="1"/>
</dbReference>
<feature type="binding site" evidence="10">
    <location>
        <begin position="99"/>
        <end position="101"/>
    </location>
    <ligand>
        <name>thiamine diphosphate</name>
        <dbReference type="ChEBI" id="CHEBI:58937"/>
    </ligand>
</feature>
<feature type="binding site" evidence="10">
    <location>
        <position position="349"/>
    </location>
    <ligand>
        <name>thiamine diphosphate</name>
        <dbReference type="ChEBI" id="CHEBI:58937"/>
    </ligand>
</feature>
<dbReference type="GO" id="GO:0016114">
    <property type="term" value="P:terpenoid biosynthetic process"/>
    <property type="evidence" value="ECO:0007669"/>
    <property type="project" value="UniProtKB-UniRule"/>
</dbReference>
<dbReference type="GO" id="GO:0000287">
    <property type="term" value="F:magnesium ion binding"/>
    <property type="evidence" value="ECO:0007669"/>
    <property type="project" value="UniProtKB-UniRule"/>
</dbReference>
<evidence type="ECO:0000259" key="11">
    <source>
        <dbReference type="SMART" id="SM00861"/>
    </source>
</evidence>
<dbReference type="GO" id="GO:0019288">
    <property type="term" value="P:isopentenyl diphosphate biosynthetic process, methylerythritol 4-phosphate pathway"/>
    <property type="evidence" value="ECO:0007669"/>
    <property type="project" value="TreeGrafter"/>
</dbReference>
<dbReference type="Gene3D" id="3.40.50.970">
    <property type="match status" value="2"/>
</dbReference>
<comment type="subunit">
    <text evidence="3 10">Homodimer.</text>
</comment>
<dbReference type="HAMAP" id="MF_00315">
    <property type="entry name" value="DXP_synth"/>
    <property type="match status" value="1"/>
</dbReference>
<dbReference type="EMBL" id="DTPE01000104">
    <property type="protein sequence ID" value="HGE74982.1"/>
    <property type="molecule type" value="Genomic_DNA"/>
</dbReference>
<feature type="binding site" evidence="10">
    <location>
        <position position="58"/>
    </location>
    <ligand>
        <name>thiamine diphosphate</name>
        <dbReference type="ChEBI" id="CHEBI:58937"/>
    </ligand>
</feature>
<dbReference type="SUPFAM" id="SSF52518">
    <property type="entry name" value="Thiamin diphosphate-binding fold (THDP-binding)"/>
    <property type="match status" value="2"/>
</dbReference>
<dbReference type="InterPro" id="IPR005477">
    <property type="entry name" value="Dxylulose-5-P_synthase"/>
</dbReference>
<dbReference type="GO" id="GO:0008661">
    <property type="term" value="F:1-deoxy-D-xylulose-5-phosphate synthase activity"/>
    <property type="evidence" value="ECO:0007669"/>
    <property type="project" value="UniProtKB-UniRule"/>
</dbReference>
<dbReference type="NCBIfam" id="NF003933">
    <property type="entry name" value="PRK05444.2-2"/>
    <property type="match status" value="1"/>
</dbReference>
<evidence type="ECO:0000256" key="8">
    <source>
        <dbReference type="ARBA" id="ARBA00023052"/>
    </source>
</evidence>
<dbReference type="CDD" id="cd02007">
    <property type="entry name" value="TPP_DXS"/>
    <property type="match status" value="1"/>
</dbReference>
<dbReference type="AlphaFoldDB" id="A0A7V3REA6"/>
<dbReference type="SUPFAM" id="SSF52922">
    <property type="entry name" value="TK C-terminal domain-like"/>
    <property type="match status" value="1"/>
</dbReference>
<evidence type="ECO:0000256" key="3">
    <source>
        <dbReference type="ARBA" id="ARBA00011738"/>
    </source>
</evidence>
<dbReference type="GO" id="GO:0030976">
    <property type="term" value="F:thiamine pyrophosphate binding"/>
    <property type="evidence" value="ECO:0007669"/>
    <property type="project" value="UniProtKB-UniRule"/>
</dbReference>
<keyword evidence="4 10" id="KW-0808">Transferase</keyword>
<dbReference type="UniPathway" id="UPA00064">
    <property type="reaction ID" value="UER00091"/>
</dbReference>
<keyword evidence="6 10" id="KW-0460">Magnesium</keyword>
<keyword evidence="5 10" id="KW-0479">Metal-binding</keyword>
<feature type="binding site" evidence="10">
    <location>
        <begin position="132"/>
        <end position="133"/>
    </location>
    <ligand>
        <name>thiamine diphosphate</name>
        <dbReference type="ChEBI" id="CHEBI:58937"/>
    </ligand>
</feature>
<comment type="caution">
    <text evidence="10">Lacks conserved residue(s) required for the propagation of feature annotation.</text>
</comment>
<evidence type="ECO:0000256" key="5">
    <source>
        <dbReference type="ARBA" id="ARBA00022723"/>
    </source>
</evidence>
<dbReference type="NCBIfam" id="TIGR00204">
    <property type="entry name" value="dxs"/>
    <property type="match status" value="1"/>
</dbReference>
<evidence type="ECO:0000256" key="7">
    <source>
        <dbReference type="ARBA" id="ARBA00022977"/>
    </source>
</evidence>
<protein>
    <recommendedName>
        <fullName evidence="10">1-deoxy-D-xylulose-5-phosphate synthase</fullName>
        <ecNumber evidence="10">2.2.1.7</ecNumber>
    </recommendedName>
    <alternativeName>
        <fullName evidence="10">1-deoxyxylulose-5-phosphate synthase</fullName>
        <shortName evidence="10">DXP synthase</shortName>
        <shortName evidence="10">DXPS</shortName>
    </alternativeName>
</protein>
<name>A0A7V3REA6_9BACT</name>
<evidence type="ECO:0000256" key="4">
    <source>
        <dbReference type="ARBA" id="ARBA00022679"/>
    </source>
</evidence>
<dbReference type="Pfam" id="PF13292">
    <property type="entry name" value="DXP_synthase_N"/>
    <property type="match status" value="1"/>
</dbReference>
<dbReference type="GO" id="GO:0009228">
    <property type="term" value="P:thiamine biosynthetic process"/>
    <property type="evidence" value="ECO:0007669"/>
    <property type="project" value="UniProtKB-UniRule"/>
</dbReference>
<dbReference type="InterPro" id="IPR033248">
    <property type="entry name" value="Transketolase_C"/>
</dbReference>
<dbReference type="Pfam" id="PF02779">
    <property type="entry name" value="Transket_pyr"/>
    <property type="match status" value="1"/>
</dbReference>
<evidence type="ECO:0000256" key="1">
    <source>
        <dbReference type="ARBA" id="ARBA00004980"/>
    </source>
</evidence>
<organism evidence="12">
    <name type="scientific">Mesoaciditoga lauensis</name>
    <dbReference type="NCBI Taxonomy" id="1495039"/>
    <lineage>
        <taxon>Bacteria</taxon>
        <taxon>Thermotogati</taxon>
        <taxon>Thermotogota</taxon>
        <taxon>Thermotogae</taxon>
        <taxon>Mesoaciditogales</taxon>
        <taxon>Mesoaciditogaceae</taxon>
        <taxon>Mesoaciditoga</taxon>
    </lineage>
</organism>
<evidence type="ECO:0000256" key="10">
    <source>
        <dbReference type="HAMAP-Rule" id="MF_00315"/>
    </source>
</evidence>